<feature type="transmembrane region" description="Helical" evidence="2">
    <location>
        <begin position="301"/>
        <end position="324"/>
    </location>
</feature>
<reference key="1">
    <citation type="submission" date="2010-11" db="EMBL/GenBank/DDBJ databases">
        <title>The complete sequence of chromosome of Isophaera pallida ATCC 43644.</title>
        <authorList>
            <consortium name="US DOE Joint Genome Institute (JGI-PGF)"/>
            <person name="Lucas S."/>
            <person name="Copeland A."/>
            <person name="Lapidus A."/>
            <person name="Bruce D."/>
            <person name="Goodwin L."/>
            <person name="Pitluck S."/>
            <person name="Kyrpides N."/>
            <person name="Mavromatis K."/>
            <person name="Pagani I."/>
            <person name="Ivanova N."/>
            <person name="Saunders E."/>
            <person name="Brettin T."/>
            <person name="Detter J.C."/>
            <person name="Han C."/>
            <person name="Tapia R."/>
            <person name="Land M."/>
            <person name="Hauser L."/>
            <person name="Markowitz V."/>
            <person name="Cheng J.-F."/>
            <person name="Hugenholtz P."/>
            <person name="Woyke T."/>
            <person name="Wu D."/>
            <person name="Eisen J.A."/>
        </authorList>
    </citation>
    <scope>NUCLEOTIDE SEQUENCE</scope>
    <source>
        <strain>ATCC 43644</strain>
    </source>
</reference>
<dbReference type="HOGENOM" id="CLU_599611_0_0_0"/>
<feature type="transmembrane region" description="Helical" evidence="2">
    <location>
        <begin position="408"/>
        <end position="427"/>
    </location>
</feature>
<organism evidence="3 4">
    <name type="scientific">Isosphaera pallida (strain ATCC 43644 / DSM 9630 / IS1B)</name>
    <dbReference type="NCBI Taxonomy" id="575540"/>
    <lineage>
        <taxon>Bacteria</taxon>
        <taxon>Pseudomonadati</taxon>
        <taxon>Planctomycetota</taxon>
        <taxon>Planctomycetia</taxon>
        <taxon>Isosphaerales</taxon>
        <taxon>Isosphaeraceae</taxon>
        <taxon>Isosphaera</taxon>
    </lineage>
</organism>
<feature type="compositionally biased region" description="Gly residues" evidence="1">
    <location>
        <begin position="1"/>
        <end position="10"/>
    </location>
</feature>
<keyword evidence="2" id="KW-1133">Transmembrane helix</keyword>
<evidence type="ECO:0000313" key="4">
    <source>
        <dbReference type="Proteomes" id="UP000008631"/>
    </source>
</evidence>
<keyword evidence="4" id="KW-1185">Reference proteome</keyword>
<dbReference type="InParanoid" id="E8R5Q4"/>
<proteinExistence type="predicted"/>
<name>E8R5Q4_ISOPI</name>
<evidence type="ECO:0000313" key="3">
    <source>
        <dbReference type="EMBL" id="ADV62811.1"/>
    </source>
</evidence>
<keyword evidence="2" id="KW-0812">Transmembrane</keyword>
<protein>
    <submittedName>
        <fullName evidence="3">Uncharacterized protein</fullName>
    </submittedName>
</protein>
<dbReference type="AlphaFoldDB" id="E8R5Q4"/>
<reference evidence="3 4" key="2">
    <citation type="journal article" date="2011" name="Stand. Genomic Sci.">
        <title>Complete genome sequence of Isosphaera pallida type strain (IS1B).</title>
        <authorList>
            <consortium name="US DOE Joint Genome Institute (JGI-PGF)"/>
            <person name="Goker M."/>
            <person name="Cleland D."/>
            <person name="Saunders E."/>
            <person name="Lapidus A."/>
            <person name="Nolan M."/>
            <person name="Lucas S."/>
            <person name="Hammon N."/>
            <person name="Deshpande S."/>
            <person name="Cheng J.F."/>
            <person name="Tapia R."/>
            <person name="Han C."/>
            <person name="Goodwin L."/>
            <person name="Pitluck S."/>
            <person name="Liolios K."/>
            <person name="Pagani I."/>
            <person name="Ivanova N."/>
            <person name="Mavromatis K."/>
            <person name="Pati A."/>
            <person name="Chen A."/>
            <person name="Palaniappan K."/>
            <person name="Land M."/>
            <person name="Hauser L."/>
            <person name="Chang Y.J."/>
            <person name="Jeffries C.D."/>
            <person name="Detter J.C."/>
            <person name="Beck B."/>
            <person name="Woyke T."/>
            <person name="Bristow J."/>
            <person name="Eisen J.A."/>
            <person name="Markowitz V."/>
            <person name="Hugenholtz P."/>
            <person name="Kyrpides N.C."/>
            <person name="Klenk H.P."/>
        </authorList>
    </citation>
    <scope>NUCLEOTIDE SEQUENCE [LARGE SCALE GENOMIC DNA]</scope>
    <source>
        <strain evidence="4">ATCC 43644 / DSM 9630 / IS1B</strain>
    </source>
</reference>
<evidence type="ECO:0000256" key="1">
    <source>
        <dbReference type="SAM" id="MobiDB-lite"/>
    </source>
</evidence>
<sequence length="456" mass="50329">MSASGEGMGSGEEWDRPGLSIGFPGQSRSEELAPPRRRKRPMSRWRMWIRRVMPNDGRMVTVLVLALGFELYHVTQEIEKGISRFDNAVRGHVTPLPLLGLTLIWGAQRAARFHPFYWPDYSDWLRLTPWRPGNDPPWGPIRLVAQDLLLLGLWAGLVWGLSGGTLHPFKVVSMFLLGYLGMSVPPILNGGAPLLACLTLFGLGGIIRVYNDPHWMLGVAVGTALVAHLGQIRALRQFPWTQVPTVKIGHLAIRSRPDPARVRVKDSNGETVDDPEDLGDLGYPLEQLRPLHSWELKRMPVLGAVLVSALVAWWFHVAAIAFGGTGQPLLGPLTGFYVHICLGILLVRTLVYFTRVRPPITLGGRLRTGRFLQLRYDVALLPLPLIVVTAVSVPLVGQGLAGEVLLPAALGLTWFVGLACPPTLAWWRLAGSYRFDDTAFRNANSDSRVGDFVKTG</sequence>
<feature type="transmembrane region" description="Helical" evidence="2">
    <location>
        <begin position="187"/>
        <end position="207"/>
    </location>
</feature>
<dbReference type="Proteomes" id="UP000008631">
    <property type="component" value="Chromosome"/>
</dbReference>
<dbReference type="EMBL" id="CP002353">
    <property type="protein sequence ID" value="ADV62811.1"/>
    <property type="molecule type" value="Genomic_DNA"/>
</dbReference>
<accession>E8R5Q4</accession>
<feature type="region of interest" description="Disordered" evidence="1">
    <location>
        <begin position="1"/>
        <end position="38"/>
    </location>
</feature>
<keyword evidence="2" id="KW-0472">Membrane</keyword>
<gene>
    <name evidence="3" type="ordered locus">Isop_2233</name>
</gene>
<dbReference type="KEGG" id="ipa:Isop_2233"/>
<feature type="transmembrane region" description="Helical" evidence="2">
    <location>
        <begin position="336"/>
        <end position="353"/>
    </location>
</feature>
<feature type="transmembrane region" description="Helical" evidence="2">
    <location>
        <begin position="374"/>
        <end position="396"/>
    </location>
</feature>
<evidence type="ECO:0000256" key="2">
    <source>
        <dbReference type="SAM" id="Phobius"/>
    </source>
</evidence>